<reference evidence="1" key="1">
    <citation type="submission" date="2018-11" db="EMBL/GenBank/DDBJ databases">
        <authorList>
            <consortium name="Pathogen Informatics"/>
        </authorList>
    </citation>
    <scope>NUCLEOTIDE SEQUENCE</scope>
</reference>
<dbReference type="AlphaFoldDB" id="A0A3S5A9P4"/>
<organism evidence="1 2">
    <name type="scientific">Protopolystoma xenopodis</name>
    <dbReference type="NCBI Taxonomy" id="117903"/>
    <lineage>
        <taxon>Eukaryota</taxon>
        <taxon>Metazoa</taxon>
        <taxon>Spiralia</taxon>
        <taxon>Lophotrochozoa</taxon>
        <taxon>Platyhelminthes</taxon>
        <taxon>Monogenea</taxon>
        <taxon>Polyopisthocotylea</taxon>
        <taxon>Polystomatidea</taxon>
        <taxon>Polystomatidae</taxon>
        <taxon>Protopolystoma</taxon>
    </lineage>
</organism>
<dbReference type="EMBL" id="CAAALY010024383">
    <property type="protein sequence ID" value="VEL15375.1"/>
    <property type="molecule type" value="Genomic_DNA"/>
</dbReference>
<dbReference type="Proteomes" id="UP000784294">
    <property type="component" value="Unassembled WGS sequence"/>
</dbReference>
<gene>
    <name evidence="1" type="ORF">PXEA_LOCUS8815</name>
</gene>
<evidence type="ECO:0000313" key="2">
    <source>
        <dbReference type="Proteomes" id="UP000784294"/>
    </source>
</evidence>
<proteinExistence type="predicted"/>
<accession>A0A3S5A9P4</accession>
<name>A0A3S5A9P4_9PLAT</name>
<keyword evidence="2" id="KW-1185">Reference proteome</keyword>
<protein>
    <submittedName>
        <fullName evidence="1">Uncharacterized protein</fullName>
    </submittedName>
</protein>
<comment type="caution">
    <text evidence="1">The sequence shown here is derived from an EMBL/GenBank/DDBJ whole genome shotgun (WGS) entry which is preliminary data.</text>
</comment>
<evidence type="ECO:0000313" key="1">
    <source>
        <dbReference type="EMBL" id="VEL15375.1"/>
    </source>
</evidence>
<sequence>MGQGGVYENQPIRLPNVIRHGELEGSEPVIDLSQANTVRVGLERIKALQEEKKNWKGENRQNVCRGIGFTFLLMGIMTTTMTDDFGLGAFYMVVKETSSYLVFQQNVCRGIGFTCLFDEFVAWCRRMASLTDDADYDAGETSENVSSPQDGKAH</sequence>